<sequence>MLANILDQVIKTYGKEFLGDWDPINNFRIDSLTDPEIHLTNIPFPQQLFELAEIPFAVDYSNIAKVRAKFSWQTFFGTPGAYPFAIEAEDLEIRIRLLYPSEWNSEFWRDKILKSKLKRTVLWEKFASLLGSAQGDRSSVAQTIEPRIVNSLAIRVRNIHLHIVDDNLGATPWAFECHVDEFCIDSPKRGDPRISEMEATGLEQCLLMGLWMRFVGLHIWYREFPRPQLKGKAGVSVNIDRVRELRRRLRRNPNDEEAQRLLSKLLQRDTDSAASAPSSSGGKAEEADTLAGTAAAAASGPAGTSDAQSRLRRLGTESHLRDKARAAVESGVDERALANMLSKEIQETLNIEDQNVSMSLASRFLQWSWWRGKEPHSRPAEKEEPLLTPLSAETLLNINEDTGKGSAPESAAVQPPLSSVASVSESPAEASGVAAAANNAAASAEAAAEAAAKANAVAAATLRNNEEDSNSSGSTESSTEQDADLLNGVRASRAFKVVPSQIKDLLDDNTHALRVTPKKGIEMHILFKKWELRALGSNLAVNKQSWKTVELSFLHHDPSLYAPFPGTDRPTDSCQTRHNNPVGGQEPPPPMFDGSMDHKPLQLTLTSAALTSLFNFVKLIDVWYIFLKGAARPTRLVAREEECATYVEMWKRRLTAKAEMREVVDRYISDFEHSTPLYLILKLRQLAEDNLTWRDGVSAAVLQKQIFGRFTETCCRPQRLGSMQWATGETAETRLDGMDSGDFEFTDRERLLFEDIACTIDEATGDDRGGFGGKRWFYIDGITQVLAPNLCLRLLPIVQPGMHISVPTNLQSCEKNSKPKGSFSRLGTLGLLERLEAQKASPGSAGSPQTDQLPPTTLMFRICADFKFRQEKRNDFFKCHDIFVDSVFVEKGFVALKAKPCNEAISLRARHNPELQTPFPGLLVFASPLGDMGCTTCVYLPADPPSRVGWGIGPARPPLRGRGGECSHRTASHGDDACGDDVAGRREDSPKGPPPREQTSTRGQATAGPASQIGSPRESESGNRNVSSSSQQSVSHRIRPSRVYSNIHLLFNRARHLADMVKQTQKKPTTKGNTIPRRRGSIGGDKSRTLLISISSKTVWDEELSGPLEKKKTWINIPEIAVSAPELIPFAEAIPMNYVTWDLFREKDCLLPATTEEAMGLALGYCTNVDNTLRLTAQKATVTYRLSSLDYSRVLSHLRKDALAEAQQLQQQADAEAAAKAAAQAAAAAPGRFGANPWEGRVAMSDSETPSSSSSSSVSTFRGRWNQRCWAERAAAAAATGKPLAFLGERPLDARREFEAQKRMTSKNSSWSQTLSDPHSESLSLSDSFLSPSSSDVGLQTAATAAALSRLRSSLPSEQAGGSESSEETSDEEALFESCGVTPLRLVGSREALLADVDYEPVEAHGFTSSCCGLKASVSALRLSQTVMKRKGSVASHSLHASFEAAEAAVMAQSPNASAMPCATTDCTVLSVFDVNVGTTKLPRQTIGLSVGRVNLGVCTQLVSLAACRRFLLPTSYPYSDVLRDTKLLSLKLAQVTSLQRKKLHSKPLRTTQLDPQPPQQRAASAASEQACSAACLDGASAWPGGADTAAPAEAGAESDNADDDEGAPASRHLETKESREAGGQSRQANEEKPFGSFLPVPTSGPWAASACDGSRLDWFFSDKETAQKFTSDISPIKFTGPGQENGESFQRWRVSRRLRASGKEVLSDLGNSKTPNLAPDAPAAAAGAGGAAVADADPTQKTLQVSAKVGCLSVGLYTQQQYLAVLLRVYEARLYLKKKRRDVRLKAKVGEFFVEHAKAREAQRRSIVLCKKVVHIGAQCRRFCPSPAAASSPAPHSEDSDPAALIRSEMDQWSCDSRRTSREVSPRFQRREAWGPARMPMPVDTPPESRQRPIPLKGPIQRGRDTERSIRERSSEDFSRSPGHSPSPPGTSDDAQFVRPLHGQMRQYQKYRVEPQQQVKTGQDQGKMKDGEAAFLNNPLLRRQQVHAAWPMDNMYSAISPPAYSECTLSDFSERINSTSEHQVDAFLGSLTETEERQSSPPRTCLHGIHGRPRSSLLQGHSIALEGEFWKHHEKPPIPELLRQARTRAEEAAQRMHQHHRGLPWHWRGSGNADNGQAENASNTSQGRLTSQSSFAESEKPNGGAVLAGGEEAPWLPDVVGEWTLRDEPDGEVSSRTGGRRTPLGHDCCFGVPGAPLNLLLFEDTDNIRKGTTRNKKEAKARDIGSSRKGASTKKIDQMALSLRLQPELKSTEAQLCVQSLHAFPTANLLCCLTDSALCLKSLWNDESIRSRCLIACLQGDVRSQKAAQTAGLNLQASGETEVKEPPKRRFTLNRRPSQQQREDRYSSRGSESGSDTSICSGDSSPIGSPLRGFPRLRKQAKTTFSRRGAPDSFSDGEEDLLGSPAPADGVRRTSRSISGGRRRRRSHVQSSREKSRSAEATRVRSNQAVGVSGGGPSIGAGFGAEYVSESTDRSPPQHQQQQRQQEQTAVSPETAAGTAGDRQGHQTPTGVSVSVEVVLEDVTCNLLTDDAAATLGADDTEMGEAGGLAGGGSGGDTEPSTVQPTYVSSQDQQGKQHFVRSRRRQAQAAVNTASGRHNTSSCNRDSSSTASTASTDAGAEGDAGLAFPPYPVLFSPDVCVPHGTGALGDELLGDSSLRRAVVADAASLGVRLEAVMRVTYTSVPTGNTSFNKRREELKDTLRIGLWRLEATLVRNCTWTLASAVLFDANFGAECLRLLPAKKRRASAGSGRSGAKAPASWRSAAGAETDAPYWRSSRLNAVAENATDNEGDTPGALRKALWAAESRDSTIGELQSRRNPRPHALSPWEQRGTTLGTGLPEGYVSADGSFQAARYERKGRGGAYDGLQEGTGGAGTPRGLSRRRDSCGDGDGIRRRFSVNVPRRLPSSGSSSLFRWVFGSRNTQNSALAVASSPVGSSPQMGFQMQPMADMRGPGFADLDSSIDRRDTAGEPKNYTDGEMYIGGYQPDAGLQAPPKQRPAEPVAAAAGTSPTRWGGATGSWTRNLLRTRRSISTLNSGEPVRPASTPPKAREAIRYPSEGEGALVSGPLQSPASRHLNRRSSGRPLTRPGAHPENNLSTLRSTRAFSAMPSMGAGGFGRTHRSPHDRPPLHHLGRASAEPRIRVPTEAGATRGSSGRRGGRRAADATEGQRREGEEERELLTCTAIDLEIKRVAVWSAVYLQDSKAAANPCRAAAAAATLALERSRRLGESPSRDSGSALPPTGADADTREGDSVAGFSSRDHPLPAHRMRVSRGVRKLSPTGAQWLAIDGFGKASGVSGNTGRASPLAAKETDGSRGNSSRRGLSKAAEEVQHLTALLGEVWTEDWLSVSLPSPPPFGGYVRAQEGRVLLLPVLLRAAPKTERGLLQRRLEEAQSAVDSETFSGKKSRSPSERRDGVLSAAVGGIRAIQGLHAPMTAAAAAALAGGPFSVNPEEEEHRKKRAATEKLQGVANVSPHISLMYRLVDNSSSLPRTAETLATNCAQPDGVPPDTKIVCRGDIFPTFCACTPFLVDALVRLFGKDGEMTAVLSRLSMGLEAIRRGMQQQQHTAAEVARAAVQCLPSLANQSDFVAAAPAASAKGATTTAQQQQQQQPSAAAAAERFSASPTISGPASPGAQMPFSEKADEAALQVDKRLWGPMPGCLLQLGFALRAALQRLTHDSFGSLCIHSLQLTLPSPCQLLKLPAVPASTRVLPTTSFRKTLTADATYFLCCLAAAPLSPCISLDLVLTVKGVKTPASHSAEQLQQRKLHTHYTAAPGAGLGSGVYNNRFGVYPFDTWGSRHCSFSYLHQQHNPHAFVSATPAAPVHLDRLGATGMQQETDLGSVKVAAPLLRLELLKRPRIPEDPMTSPQDLAHSTSPRIALAQPGGVPAKASREGENQDSKGGVEVQQAPRQPNCVLEVLLKELELAFVSEQHATDTPPQSHRPANGWSGSRRVFSSTGFLGRSAATEAEPAAEGAARGSEGASRSPVRPFRMVVSLHDCIIRGEDGSRLLQNASVIPKLFSGELGGGAGGAHTPQGQYGAAGGLSQPAAGNATPTGSPAAMGEVGGFSSRRPPQKTRLAFRQALISEKPLQDPLLQCLAWVSDGVIFVSAEMAHLRIQLRALQGANVYAWGIGLYGALQQLKHFRLQFPAISFGCCFSTASWIVPIGVNAQQLLRVSQLQARAPSPSLPDYRHKPSKEEVEEQALRRSLLLHRRGLGLLSLLYPALPPPALAPYNWNGELPLQLPEMVASMSIQRVLQVLEDDAAAREAAAAAASANAEAAAPSAPWRLQTADLFQHHSDFQTDTMQQPGRRRPAYGRSFSPTSEPYAGVTSAETSFARVPLGKVSPYGDLRSSVKTGHLTTLPQPCRPSASDAHSSSSPEGLRNSPEDPEGESSVSNLKKTPESIWSRFRGQPIALYYTSRRQHLRV</sequence>
<feature type="compositionally biased region" description="Gly residues" evidence="2">
    <location>
        <begin position="2546"/>
        <end position="2557"/>
    </location>
</feature>
<feature type="region of interest" description="Disordered" evidence="2">
    <location>
        <begin position="3115"/>
        <end position="3179"/>
    </location>
</feature>
<feature type="compositionally biased region" description="Polar residues" evidence="2">
    <location>
        <begin position="2560"/>
        <end position="2577"/>
    </location>
</feature>
<feature type="compositionally biased region" description="Low complexity" evidence="2">
    <location>
        <begin position="1245"/>
        <end position="1259"/>
    </location>
</feature>
<feature type="compositionally biased region" description="Low complexity" evidence="2">
    <location>
        <begin position="1584"/>
        <end position="1599"/>
    </location>
</feature>
<feature type="compositionally biased region" description="Low complexity" evidence="2">
    <location>
        <begin position="470"/>
        <end position="480"/>
    </location>
</feature>
<feature type="region of interest" description="Disordered" evidence="2">
    <location>
        <begin position="1851"/>
        <end position="1937"/>
    </location>
</feature>
<feature type="region of interest" description="Disordered" evidence="2">
    <location>
        <begin position="463"/>
        <end position="482"/>
    </location>
</feature>
<name>U6GZ54_9EIME</name>
<feature type="compositionally biased region" description="Basic and acidic residues" evidence="2">
    <location>
        <begin position="2883"/>
        <end position="2895"/>
    </location>
</feature>
<feature type="region of interest" description="Disordered" evidence="2">
    <location>
        <begin position="3298"/>
        <end position="3329"/>
    </location>
</feature>
<gene>
    <name evidence="3" type="ORF">EPH_0073340</name>
</gene>
<feature type="region of interest" description="Disordered" evidence="2">
    <location>
        <begin position="3968"/>
        <end position="3990"/>
    </location>
</feature>
<feature type="region of interest" description="Disordered" evidence="2">
    <location>
        <begin position="2862"/>
        <end position="2895"/>
    </location>
</feature>
<feature type="compositionally biased region" description="Basic and acidic residues" evidence="2">
    <location>
        <begin position="2216"/>
        <end position="2227"/>
    </location>
</feature>
<protein>
    <submittedName>
        <fullName evidence="3">Uncharacterized protein</fullName>
    </submittedName>
</protein>
<feature type="compositionally biased region" description="Gly residues" evidence="2">
    <location>
        <begin position="2453"/>
        <end position="2464"/>
    </location>
</feature>
<feature type="compositionally biased region" description="Low complexity" evidence="2">
    <location>
        <begin position="3603"/>
        <end position="3629"/>
    </location>
</feature>
<feature type="compositionally biased region" description="Low complexity" evidence="2">
    <location>
        <begin position="289"/>
        <end position="307"/>
    </location>
</feature>
<feature type="compositionally biased region" description="Polar residues" evidence="2">
    <location>
        <begin position="2113"/>
        <end position="2137"/>
    </location>
</feature>
<feature type="region of interest" description="Disordered" evidence="2">
    <location>
        <begin position="2313"/>
        <end position="2510"/>
    </location>
</feature>
<feature type="compositionally biased region" description="Low complexity" evidence="2">
    <location>
        <begin position="2479"/>
        <end position="2489"/>
    </location>
</feature>
<keyword evidence="1" id="KW-0175">Coiled coil</keyword>
<feature type="region of interest" description="Disordered" evidence="2">
    <location>
        <begin position="568"/>
        <end position="587"/>
    </location>
</feature>
<dbReference type="Proteomes" id="UP000018201">
    <property type="component" value="Unassembled WGS sequence"/>
</dbReference>
<feature type="region of interest" description="Disordered" evidence="2">
    <location>
        <begin position="4032"/>
        <end position="4062"/>
    </location>
</feature>
<reference evidence="3" key="2">
    <citation type="submission" date="2013-10" db="EMBL/GenBank/DDBJ databases">
        <authorList>
            <person name="Aslett M."/>
        </authorList>
    </citation>
    <scope>NUCLEOTIDE SEQUENCE [LARGE SCALE GENOMIC DNA]</scope>
    <source>
        <strain evidence="3">Houghton</strain>
    </source>
</reference>
<feature type="compositionally biased region" description="Low complexity" evidence="2">
    <location>
        <begin position="4375"/>
        <end position="4384"/>
    </location>
</feature>
<feature type="region of interest" description="Disordered" evidence="2">
    <location>
        <begin position="2213"/>
        <end position="2232"/>
    </location>
</feature>
<feature type="region of interest" description="Disordered" evidence="2">
    <location>
        <begin position="1542"/>
        <end position="1567"/>
    </location>
</feature>
<evidence type="ECO:0000256" key="2">
    <source>
        <dbReference type="SAM" id="MobiDB-lite"/>
    </source>
</evidence>
<feature type="compositionally biased region" description="Low complexity" evidence="2">
    <location>
        <begin position="2349"/>
        <end position="2359"/>
    </location>
</feature>
<feature type="region of interest" description="Disordered" evidence="2">
    <location>
        <begin position="400"/>
        <end position="424"/>
    </location>
</feature>
<accession>U6GZ54</accession>
<reference evidence="3" key="1">
    <citation type="submission" date="2013-10" db="EMBL/GenBank/DDBJ databases">
        <title>Genomic analysis of the causative agents of coccidiosis in chickens.</title>
        <authorList>
            <person name="Reid A.J."/>
            <person name="Blake D."/>
            <person name="Billington K."/>
            <person name="Browne H."/>
            <person name="Dunn M."/>
            <person name="Hung S."/>
            <person name="Kawahara F."/>
            <person name="Miranda-Saavedra D."/>
            <person name="Mourier T."/>
            <person name="Nagra H."/>
            <person name="Otto T.D."/>
            <person name="Rawlings N."/>
            <person name="Sanchez A."/>
            <person name="Sanders M."/>
            <person name="Subramaniam C."/>
            <person name="Tay Y."/>
            <person name="Dear P."/>
            <person name="Doerig C."/>
            <person name="Gruber A."/>
            <person name="Parkinson J."/>
            <person name="Shirley M."/>
            <person name="Wan K.L."/>
            <person name="Berriman M."/>
            <person name="Tomley F."/>
            <person name="Pain A."/>
        </authorList>
    </citation>
    <scope>NUCLEOTIDE SEQUENCE [LARGE SCALE GENOMIC DNA]</scope>
    <source>
        <strain evidence="3">Houghton</strain>
    </source>
</reference>
<keyword evidence="4" id="KW-1185">Reference proteome</keyword>
<feature type="compositionally biased region" description="Basic and acidic residues" evidence="2">
    <location>
        <begin position="1903"/>
        <end position="1920"/>
    </location>
</feature>
<feature type="region of interest" description="Disordered" evidence="2">
    <location>
        <begin position="265"/>
        <end position="308"/>
    </location>
</feature>
<feature type="region of interest" description="Disordered" evidence="2">
    <location>
        <begin position="2810"/>
        <end position="2843"/>
    </location>
</feature>
<dbReference type="VEuPathDB" id="ToxoDB:EPH_0073340"/>
<feature type="compositionally biased region" description="Basic and acidic residues" evidence="2">
    <location>
        <begin position="1612"/>
        <end position="1621"/>
    </location>
</feature>
<feature type="compositionally biased region" description="Low complexity" evidence="2">
    <location>
        <begin position="1022"/>
        <end position="1035"/>
    </location>
</feature>
<feature type="region of interest" description="Disordered" evidence="2">
    <location>
        <begin position="1353"/>
        <end position="1373"/>
    </location>
</feature>
<evidence type="ECO:0000256" key="1">
    <source>
        <dbReference type="SAM" id="Coils"/>
    </source>
</evidence>
<feature type="region of interest" description="Disordered" evidence="2">
    <location>
        <begin position="2540"/>
        <end position="2622"/>
    </location>
</feature>
<feature type="compositionally biased region" description="Low complexity" evidence="2">
    <location>
        <begin position="1315"/>
        <end position="1327"/>
    </location>
</feature>
<feature type="compositionally biased region" description="Basic and acidic residues" evidence="2">
    <location>
        <begin position="3163"/>
        <end position="3176"/>
    </location>
</feature>
<feature type="region of interest" description="Disordered" evidence="2">
    <location>
        <begin position="1061"/>
        <end position="1082"/>
    </location>
</feature>
<feature type="region of interest" description="Disordered" evidence="2">
    <location>
        <begin position="950"/>
        <end position="1039"/>
    </location>
</feature>
<feature type="compositionally biased region" description="Polar residues" evidence="2">
    <location>
        <begin position="2592"/>
        <end position="2606"/>
    </location>
</feature>
<feature type="region of interest" description="Disordered" evidence="2">
    <location>
        <begin position="4361"/>
        <end position="4409"/>
    </location>
</feature>
<feature type="compositionally biased region" description="Basic and acidic residues" evidence="2">
    <location>
        <begin position="962"/>
        <end position="990"/>
    </location>
</feature>
<feature type="region of interest" description="Disordered" evidence="2">
    <location>
        <begin position="4306"/>
        <end position="4333"/>
    </location>
</feature>
<proteinExistence type="predicted"/>
<feature type="region of interest" description="Disordered" evidence="2">
    <location>
        <begin position="3936"/>
        <end position="3956"/>
    </location>
</feature>
<feature type="region of interest" description="Disordered" evidence="2">
    <location>
        <begin position="1230"/>
        <end position="1259"/>
    </location>
</feature>
<feature type="compositionally biased region" description="Low complexity" evidence="2">
    <location>
        <begin position="1353"/>
        <end position="1364"/>
    </location>
</feature>
<feature type="region of interest" description="Disordered" evidence="2">
    <location>
        <begin position="3394"/>
        <end position="3417"/>
    </location>
</feature>
<feature type="region of interest" description="Disordered" evidence="2">
    <location>
        <begin position="3227"/>
        <end position="3275"/>
    </location>
</feature>
<feature type="region of interest" description="Disordered" evidence="2">
    <location>
        <begin position="3030"/>
        <end position="3099"/>
    </location>
</feature>
<evidence type="ECO:0000313" key="4">
    <source>
        <dbReference type="Proteomes" id="UP000018201"/>
    </source>
</evidence>
<feature type="coiled-coil region" evidence="1">
    <location>
        <begin position="1199"/>
        <end position="1226"/>
    </location>
</feature>
<evidence type="ECO:0000313" key="3">
    <source>
        <dbReference type="EMBL" id="CDI84897.1"/>
    </source>
</evidence>
<dbReference type="OrthoDB" id="383349at2759"/>
<organism evidence="3 4">
    <name type="scientific">Eimeria praecox</name>
    <dbReference type="NCBI Taxonomy" id="51316"/>
    <lineage>
        <taxon>Eukaryota</taxon>
        <taxon>Sar</taxon>
        <taxon>Alveolata</taxon>
        <taxon>Apicomplexa</taxon>
        <taxon>Conoidasida</taxon>
        <taxon>Coccidia</taxon>
        <taxon>Eucoccidiorida</taxon>
        <taxon>Eimeriorina</taxon>
        <taxon>Eimeriidae</taxon>
        <taxon>Eimeria</taxon>
    </lineage>
</organism>
<dbReference type="EMBL" id="HG693149">
    <property type="protein sequence ID" value="CDI84897.1"/>
    <property type="molecule type" value="Genomic_DNA"/>
</dbReference>
<feature type="region of interest" description="Disordered" evidence="2">
    <location>
        <begin position="3603"/>
        <end position="3641"/>
    </location>
</feature>
<feature type="region of interest" description="Disordered" evidence="2">
    <location>
        <begin position="1301"/>
        <end position="1327"/>
    </location>
</feature>
<feature type="region of interest" description="Disordered" evidence="2">
    <location>
        <begin position="2033"/>
        <end position="2054"/>
    </location>
</feature>
<feature type="region of interest" description="Disordered" evidence="2">
    <location>
        <begin position="2089"/>
        <end position="2154"/>
    </location>
</feature>
<feature type="region of interest" description="Disordered" evidence="2">
    <location>
        <begin position="3884"/>
        <end position="3913"/>
    </location>
</feature>
<feature type="compositionally biased region" description="Low complexity" evidence="2">
    <location>
        <begin position="272"/>
        <end position="282"/>
    </location>
</feature>
<feature type="compositionally biased region" description="Basic and acidic residues" evidence="2">
    <location>
        <begin position="1857"/>
        <end position="1874"/>
    </location>
</feature>
<feature type="compositionally biased region" description="Basic and acidic residues" evidence="2">
    <location>
        <begin position="2432"/>
        <end position="2444"/>
    </location>
</feature>
<feature type="compositionally biased region" description="Low complexity" evidence="2">
    <location>
        <begin position="2607"/>
        <end position="2619"/>
    </location>
</feature>
<feature type="compositionally biased region" description="Gly residues" evidence="2">
    <location>
        <begin position="2862"/>
        <end position="2877"/>
    </location>
</feature>
<feature type="region of interest" description="Disordered" evidence="2">
    <location>
        <begin position="1583"/>
        <end position="1642"/>
    </location>
</feature>